<feature type="transmembrane region" description="Helical" evidence="7">
    <location>
        <begin position="9"/>
        <end position="27"/>
    </location>
</feature>
<dbReference type="Proteomes" id="UP000254764">
    <property type="component" value="Unassembled WGS sequence"/>
</dbReference>
<dbReference type="Gene3D" id="1.10.3720.10">
    <property type="entry name" value="MetI-like"/>
    <property type="match status" value="1"/>
</dbReference>
<gene>
    <name evidence="9" type="ORF">RHIZ70_4125</name>
</gene>
<dbReference type="InterPro" id="IPR000515">
    <property type="entry name" value="MetI-like"/>
</dbReference>
<dbReference type="RefSeq" id="WP_115671009.1">
    <property type="nucleotide sequence ID" value="NZ_UEYP01000007.1"/>
</dbReference>
<dbReference type="SUPFAM" id="SSF161098">
    <property type="entry name" value="MetI-like"/>
    <property type="match status" value="1"/>
</dbReference>
<evidence type="ECO:0000313" key="10">
    <source>
        <dbReference type="Proteomes" id="UP000254764"/>
    </source>
</evidence>
<evidence type="ECO:0000256" key="2">
    <source>
        <dbReference type="ARBA" id="ARBA00022448"/>
    </source>
</evidence>
<dbReference type="PANTHER" id="PTHR43163:SF6">
    <property type="entry name" value="DIPEPTIDE TRANSPORT SYSTEM PERMEASE PROTEIN DPPB-RELATED"/>
    <property type="match status" value="1"/>
</dbReference>
<dbReference type="Pfam" id="PF00528">
    <property type="entry name" value="BPD_transp_1"/>
    <property type="match status" value="1"/>
</dbReference>
<feature type="transmembrane region" description="Helical" evidence="7">
    <location>
        <begin position="100"/>
        <end position="122"/>
    </location>
</feature>
<keyword evidence="2 7" id="KW-0813">Transport</keyword>
<dbReference type="EMBL" id="UEYP01000007">
    <property type="protein sequence ID" value="SSC68417.1"/>
    <property type="molecule type" value="Genomic_DNA"/>
</dbReference>
<keyword evidence="3" id="KW-1003">Cell membrane</keyword>
<keyword evidence="5 7" id="KW-1133">Transmembrane helix</keyword>
<dbReference type="OrthoDB" id="9805855at2"/>
<dbReference type="InterPro" id="IPR035906">
    <property type="entry name" value="MetI-like_sf"/>
</dbReference>
<evidence type="ECO:0000259" key="8">
    <source>
        <dbReference type="PROSITE" id="PS50928"/>
    </source>
</evidence>
<sequence length="309" mass="33648">MFEFVISRVLRTCLTVAVIVTAVFFATRLSGNAIDFLAGEGLGAKDRQLLVEYYGLDGSYGEQFVRYIASLMDGNFGLSLIERRPVAVIFAERVWPSLQLLIGAVLLTLVVSVPAGIAAAIYRNSWIGNAIMGGAFFGYAIPNFVLAILLLLIFSFWLGWLPSTGNSTWLHFVMPVTALSTFYIAGMTRFTRNAMLDVLSQEYLRTARAKGLPERVVIFKHALRNANITILSVLGLQIAGLAAAGSVVIETVFSWRGIGELLVSAAIRRDYPVLQFGVLAVALAVIVINLLVDLAYGLADPRVRLGRNA</sequence>
<feature type="transmembrane region" description="Helical" evidence="7">
    <location>
        <begin position="273"/>
        <end position="299"/>
    </location>
</feature>
<keyword evidence="6 7" id="KW-0472">Membrane</keyword>
<evidence type="ECO:0000256" key="3">
    <source>
        <dbReference type="ARBA" id="ARBA00022475"/>
    </source>
</evidence>
<dbReference type="PANTHER" id="PTHR43163">
    <property type="entry name" value="DIPEPTIDE TRANSPORT SYSTEM PERMEASE PROTEIN DPPB-RELATED"/>
    <property type="match status" value="1"/>
</dbReference>
<dbReference type="GO" id="GO:0071916">
    <property type="term" value="F:dipeptide transmembrane transporter activity"/>
    <property type="evidence" value="ECO:0007669"/>
    <property type="project" value="TreeGrafter"/>
</dbReference>
<comment type="subcellular location">
    <subcellularLocation>
        <location evidence="1 7">Cell membrane</location>
        <topology evidence="1 7">Multi-pass membrane protein</topology>
    </subcellularLocation>
</comment>
<dbReference type="PROSITE" id="PS50928">
    <property type="entry name" value="ABC_TM1"/>
    <property type="match status" value="1"/>
</dbReference>
<reference evidence="10" key="1">
    <citation type="submission" date="2018-07" db="EMBL/GenBank/DDBJ databases">
        <authorList>
            <person name="Peiro R."/>
            <person name="Begona"/>
            <person name="Cbmso G."/>
            <person name="Lopez M."/>
            <person name="Gonzalez S."/>
        </authorList>
    </citation>
    <scope>NUCLEOTIDE SEQUENCE [LARGE SCALE GENOMIC DNA]</scope>
</reference>
<keyword evidence="10" id="KW-1185">Reference proteome</keyword>
<evidence type="ECO:0000256" key="1">
    <source>
        <dbReference type="ARBA" id="ARBA00004651"/>
    </source>
</evidence>
<feature type="transmembrane region" description="Helical" evidence="7">
    <location>
        <begin position="134"/>
        <end position="157"/>
    </location>
</feature>
<feature type="transmembrane region" description="Helical" evidence="7">
    <location>
        <begin position="228"/>
        <end position="253"/>
    </location>
</feature>
<accession>A0A376AL69</accession>
<name>A0A376AL69_9HYPH</name>
<dbReference type="CDD" id="cd06261">
    <property type="entry name" value="TM_PBP2"/>
    <property type="match status" value="1"/>
</dbReference>
<proteinExistence type="inferred from homology"/>
<dbReference type="AlphaFoldDB" id="A0A376AL69"/>
<organism evidence="9 10">
    <name type="scientific">Ciceribacter selenitireducens ATCC BAA-1503</name>
    <dbReference type="NCBI Taxonomy" id="1336235"/>
    <lineage>
        <taxon>Bacteria</taxon>
        <taxon>Pseudomonadati</taxon>
        <taxon>Pseudomonadota</taxon>
        <taxon>Alphaproteobacteria</taxon>
        <taxon>Hyphomicrobiales</taxon>
        <taxon>Rhizobiaceae</taxon>
        <taxon>Ciceribacter</taxon>
    </lineage>
</organism>
<comment type="similarity">
    <text evidence="7">Belongs to the binding-protein-dependent transport system permease family.</text>
</comment>
<evidence type="ECO:0000256" key="7">
    <source>
        <dbReference type="RuleBase" id="RU363032"/>
    </source>
</evidence>
<feature type="transmembrane region" description="Helical" evidence="7">
    <location>
        <begin position="169"/>
        <end position="186"/>
    </location>
</feature>
<protein>
    <recommendedName>
        <fullName evidence="8">ABC transmembrane type-1 domain-containing protein</fullName>
    </recommendedName>
</protein>
<dbReference type="GO" id="GO:0005886">
    <property type="term" value="C:plasma membrane"/>
    <property type="evidence" value="ECO:0007669"/>
    <property type="project" value="UniProtKB-SubCell"/>
</dbReference>
<evidence type="ECO:0000256" key="4">
    <source>
        <dbReference type="ARBA" id="ARBA00022692"/>
    </source>
</evidence>
<feature type="domain" description="ABC transmembrane type-1" evidence="8">
    <location>
        <begin position="94"/>
        <end position="292"/>
    </location>
</feature>
<evidence type="ECO:0000313" key="9">
    <source>
        <dbReference type="EMBL" id="SSC68417.1"/>
    </source>
</evidence>
<evidence type="ECO:0000256" key="5">
    <source>
        <dbReference type="ARBA" id="ARBA00022989"/>
    </source>
</evidence>
<dbReference type="STRING" id="1336235.GCA_000518785_01812"/>
<keyword evidence="4 7" id="KW-0812">Transmembrane</keyword>
<evidence type="ECO:0000256" key="6">
    <source>
        <dbReference type="ARBA" id="ARBA00023136"/>
    </source>
</evidence>